<keyword evidence="3" id="KW-1185">Reference proteome</keyword>
<comment type="caution">
    <text evidence="2">The sequence shown here is derived from an EMBL/GenBank/DDBJ whole genome shotgun (WGS) entry which is preliminary data.</text>
</comment>
<gene>
    <name evidence="2" type="ORF">L210DRAFT_3543176</name>
</gene>
<dbReference type="Proteomes" id="UP001194468">
    <property type="component" value="Unassembled WGS sequence"/>
</dbReference>
<accession>A0AAD4BTB8</accession>
<protein>
    <submittedName>
        <fullName evidence="2">Uncharacterized protein</fullName>
    </submittedName>
</protein>
<name>A0AAD4BTB8_BOLED</name>
<evidence type="ECO:0000313" key="2">
    <source>
        <dbReference type="EMBL" id="KAF8439041.1"/>
    </source>
</evidence>
<feature type="region of interest" description="Disordered" evidence="1">
    <location>
        <begin position="26"/>
        <end position="51"/>
    </location>
</feature>
<evidence type="ECO:0000313" key="3">
    <source>
        <dbReference type="Proteomes" id="UP001194468"/>
    </source>
</evidence>
<sequence>MSPHRLFARVLYREAGINIARAHGCPLPARSRHAGSPSTPTRGELRALVNT</sequence>
<proteinExistence type="predicted"/>
<organism evidence="2 3">
    <name type="scientific">Boletus edulis BED1</name>
    <dbReference type="NCBI Taxonomy" id="1328754"/>
    <lineage>
        <taxon>Eukaryota</taxon>
        <taxon>Fungi</taxon>
        <taxon>Dikarya</taxon>
        <taxon>Basidiomycota</taxon>
        <taxon>Agaricomycotina</taxon>
        <taxon>Agaricomycetes</taxon>
        <taxon>Agaricomycetidae</taxon>
        <taxon>Boletales</taxon>
        <taxon>Boletineae</taxon>
        <taxon>Boletaceae</taxon>
        <taxon>Boletoideae</taxon>
        <taxon>Boletus</taxon>
    </lineage>
</organism>
<dbReference type="EMBL" id="WHUW01000015">
    <property type="protein sequence ID" value="KAF8439041.1"/>
    <property type="molecule type" value="Genomic_DNA"/>
</dbReference>
<reference evidence="2" key="2">
    <citation type="journal article" date="2020" name="Nat. Commun.">
        <title>Large-scale genome sequencing of mycorrhizal fungi provides insights into the early evolution of symbiotic traits.</title>
        <authorList>
            <person name="Miyauchi S."/>
            <person name="Kiss E."/>
            <person name="Kuo A."/>
            <person name="Drula E."/>
            <person name="Kohler A."/>
            <person name="Sanchez-Garcia M."/>
            <person name="Morin E."/>
            <person name="Andreopoulos B."/>
            <person name="Barry K.W."/>
            <person name="Bonito G."/>
            <person name="Buee M."/>
            <person name="Carver A."/>
            <person name="Chen C."/>
            <person name="Cichocki N."/>
            <person name="Clum A."/>
            <person name="Culley D."/>
            <person name="Crous P.W."/>
            <person name="Fauchery L."/>
            <person name="Girlanda M."/>
            <person name="Hayes R.D."/>
            <person name="Keri Z."/>
            <person name="LaButti K."/>
            <person name="Lipzen A."/>
            <person name="Lombard V."/>
            <person name="Magnuson J."/>
            <person name="Maillard F."/>
            <person name="Murat C."/>
            <person name="Nolan M."/>
            <person name="Ohm R.A."/>
            <person name="Pangilinan J."/>
            <person name="Pereira M.F."/>
            <person name="Perotto S."/>
            <person name="Peter M."/>
            <person name="Pfister S."/>
            <person name="Riley R."/>
            <person name="Sitrit Y."/>
            <person name="Stielow J.B."/>
            <person name="Szollosi G."/>
            <person name="Zifcakova L."/>
            <person name="Stursova M."/>
            <person name="Spatafora J.W."/>
            <person name="Tedersoo L."/>
            <person name="Vaario L.M."/>
            <person name="Yamada A."/>
            <person name="Yan M."/>
            <person name="Wang P."/>
            <person name="Xu J."/>
            <person name="Bruns T."/>
            <person name="Baldrian P."/>
            <person name="Vilgalys R."/>
            <person name="Dunand C."/>
            <person name="Henrissat B."/>
            <person name="Grigoriev I.V."/>
            <person name="Hibbett D."/>
            <person name="Nagy L.G."/>
            <person name="Martin F.M."/>
        </authorList>
    </citation>
    <scope>NUCLEOTIDE SEQUENCE</scope>
    <source>
        <strain evidence="2">BED1</strain>
    </source>
</reference>
<dbReference type="AlphaFoldDB" id="A0AAD4BTB8"/>
<evidence type="ECO:0000256" key="1">
    <source>
        <dbReference type="SAM" id="MobiDB-lite"/>
    </source>
</evidence>
<reference evidence="2" key="1">
    <citation type="submission" date="2019-10" db="EMBL/GenBank/DDBJ databases">
        <authorList>
            <consortium name="DOE Joint Genome Institute"/>
            <person name="Kuo A."/>
            <person name="Miyauchi S."/>
            <person name="Kiss E."/>
            <person name="Drula E."/>
            <person name="Kohler A."/>
            <person name="Sanchez-Garcia M."/>
            <person name="Andreopoulos B."/>
            <person name="Barry K.W."/>
            <person name="Bonito G."/>
            <person name="Buee M."/>
            <person name="Carver A."/>
            <person name="Chen C."/>
            <person name="Cichocki N."/>
            <person name="Clum A."/>
            <person name="Culley D."/>
            <person name="Crous P.W."/>
            <person name="Fauchery L."/>
            <person name="Girlanda M."/>
            <person name="Hayes R."/>
            <person name="Keri Z."/>
            <person name="LaButti K."/>
            <person name="Lipzen A."/>
            <person name="Lombard V."/>
            <person name="Magnuson J."/>
            <person name="Maillard F."/>
            <person name="Morin E."/>
            <person name="Murat C."/>
            <person name="Nolan M."/>
            <person name="Ohm R."/>
            <person name="Pangilinan J."/>
            <person name="Pereira M."/>
            <person name="Perotto S."/>
            <person name="Peter M."/>
            <person name="Riley R."/>
            <person name="Sitrit Y."/>
            <person name="Stielow B."/>
            <person name="Szollosi G."/>
            <person name="Zifcakova L."/>
            <person name="Stursova M."/>
            <person name="Spatafora J.W."/>
            <person name="Tedersoo L."/>
            <person name="Vaario L.-M."/>
            <person name="Yamada A."/>
            <person name="Yan M."/>
            <person name="Wang P."/>
            <person name="Xu J."/>
            <person name="Bruns T."/>
            <person name="Baldrian P."/>
            <person name="Vilgalys R."/>
            <person name="Henrissat B."/>
            <person name="Grigoriev I.V."/>
            <person name="Hibbett D."/>
            <person name="Nagy L.G."/>
            <person name="Martin F.M."/>
        </authorList>
    </citation>
    <scope>NUCLEOTIDE SEQUENCE</scope>
    <source>
        <strain evidence="2">BED1</strain>
    </source>
</reference>